<dbReference type="PANTHER" id="PTHR19316:SF35">
    <property type="entry name" value="NUCLEOTIDE EXCHANGE FACTOR SIL1"/>
    <property type="match status" value="1"/>
</dbReference>
<dbReference type="GO" id="GO:0000774">
    <property type="term" value="F:adenyl-nucleotide exchange factor activity"/>
    <property type="evidence" value="ECO:0007669"/>
    <property type="project" value="TreeGrafter"/>
</dbReference>
<sequence>MLFNNSVTSVIILLFCQNGVTFSDSVKISSVKKYDESNVFVPTNEWQEIKRDQVIPKGLHVQIDLTTGMRRAKLLDSTDDDNQASQLVLSKNNDIENPNENLNKPLKEKYTLNLDKIGAIDPETLSEIKNKYRSYTEIKEDFKNLELAVKTEMEVLNDLLEKFKDIKNNKPKSSYNEINWDDTWLNTLVDMEYLVHQVDNARMFTQANGIENIVFPSLNSSSAEVRAQACRLLGAASQNNVPSKIAALESGAIRVLLHTFLSDQSPTVQSSALYGLSSIIRNFPLAQKLLINNGGIEVLNSVFHGENSDHLKLQIKILTLIDDLITERQEVNKEIKLISSRNSSNSLEQIEELEEKQRQYDAANLERKLMELDWCHHLINILQKQVVVQDLNSVSVDNKHYRKQLNHDDIEKIINSIISLFNHCLRNFKNNLLFKEIISNLESWYMVLSEEEVAHGDSDLYFTSLFKKIRHITISLT</sequence>
<evidence type="ECO:0000256" key="3">
    <source>
        <dbReference type="ARBA" id="ARBA00015352"/>
    </source>
</evidence>
<evidence type="ECO:0000256" key="1">
    <source>
        <dbReference type="ARBA" id="ARBA00004319"/>
    </source>
</evidence>
<feature type="chain" id="PRO_5008581275" description="Nucleotide exchange factor SIL1" evidence="11">
    <location>
        <begin position="24"/>
        <end position="477"/>
    </location>
</feature>
<proteinExistence type="inferred from homology"/>
<dbReference type="InterPro" id="IPR016024">
    <property type="entry name" value="ARM-type_fold"/>
</dbReference>
<dbReference type="InterPro" id="IPR050693">
    <property type="entry name" value="Hsp70_NEF-Inhibitors"/>
</dbReference>
<evidence type="ECO:0000256" key="8">
    <source>
        <dbReference type="ARBA" id="ARBA00023010"/>
    </source>
</evidence>
<dbReference type="InterPro" id="IPR011989">
    <property type="entry name" value="ARM-like"/>
</dbReference>
<accession>A0A1B6DCE1</accession>
<keyword evidence="5 11" id="KW-0732">Signal</keyword>
<keyword evidence="9" id="KW-0325">Glycoprotein</keyword>
<feature type="coiled-coil region" evidence="10">
    <location>
        <begin position="321"/>
        <end position="373"/>
    </location>
</feature>
<feature type="signal peptide" evidence="11">
    <location>
        <begin position="1"/>
        <end position="23"/>
    </location>
</feature>
<dbReference type="EMBL" id="GEDC01013962">
    <property type="protein sequence ID" value="JAS23336.1"/>
    <property type="molecule type" value="Transcribed_RNA"/>
</dbReference>
<comment type="similarity">
    <text evidence="2">Belongs to the SIL1 family.</text>
</comment>
<reference evidence="12" key="1">
    <citation type="submission" date="2015-12" db="EMBL/GenBank/DDBJ databases">
        <title>De novo transcriptome assembly of four potential Pierce s Disease insect vectors from Arizona vineyards.</title>
        <authorList>
            <person name="Tassone E.E."/>
        </authorList>
    </citation>
    <scope>NUCLEOTIDE SEQUENCE</scope>
</reference>
<keyword evidence="10" id="KW-0175">Coiled coil</keyword>
<evidence type="ECO:0000256" key="4">
    <source>
        <dbReference type="ARBA" id="ARBA00022448"/>
    </source>
</evidence>
<gene>
    <name evidence="12" type="ORF">g.40828</name>
</gene>
<dbReference type="GO" id="GO:0005788">
    <property type="term" value="C:endoplasmic reticulum lumen"/>
    <property type="evidence" value="ECO:0007669"/>
    <property type="project" value="UniProtKB-SubCell"/>
</dbReference>
<keyword evidence="7" id="KW-0653">Protein transport</keyword>
<evidence type="ECO:0000256" key="2">
    <source>
        <dbReference type="ARBA" id="ARBA00010588"/>
    </source>
</evidence>
<keyword evidence="6" id="KW-0256">Endoplasmic reticulum</keyword>
<protein>
    <recommendedName>
        <fullName evidence="3">Nucleotide exchange factor SIL1</fullName>
    </recommendedName>
</protein>
<dbReference type="GO" id="GO:0015031">
    <property type="term" value="P:protein transport"/>
    <property type="evidence" value="ECO:0007669"/>
    <property type="project" value="UniProtKB-KW"/>
</dbReference>
<evidence type="ECO:0000256" key="7">
    <source>
        <dbReference type="ARBA" id="ARBA00022927"/>
    </source>
</evidence>
<name>A0A1B6DCE1_9HEMI</name>
<keyword evidence="8" id="KW-0811">Translocation</keyword>
<evidence type="ECO:0000256" key="11">
    <source>
        <dbReference type="SAM" id="SignalP"/>
    </source>
</evidence>
<comment type="subcellular location">
    <subcellularLocation>
        <location evidence="1">Endoplasmic reticulum lumen</location>
    </subcellularLocation>
</comment>
<dbReference type="AlphaFoldDB" id="A0A1B6DCE1"/>
<keyword evidence="4" id="KW-0813">Transport</keyword>
<dbReference type="SUPFAM" id="SSF48371">
    <property type="entry name" value="ARM repeat"/>
    <property type="match status" value="1"/>
</dbReference>
<evidence type="ECO:0000256" key="10">
    <source>
        <dbReference type="SAM" id="Coils"/>
    </source>
</evidence>
<evidence type="ECO:0000313" key="12">
    <source>
        <dbReference type="EMBL" id="JAS23336.1"/>
    </source>
</evidence>
<dbReference type="PANTHER" id="PTHR19316">
    <property type="entry name" value="PROTEIN FOLDING REGULATOR"/>
    <property type="match status" value="1"/>
</dbReference>
<evidence type="ECO:0000256" key="5">
    <source>
        <dbReference type="ARBA" id="ARBA00022729"/>
    </source>
</evidence>
<evidence type="ECO:0000256" key="9">
    <source>
        <dbReference type="ARBA" id="ARBA00023180"/>
    </source>
</evidence>
<dbReference type="Gene3D" id="1.25.10.10">
    <property type="entry name" value="Leucine-rich Repeat Variant"/>
    <property type="match status" value="1"/>
</dbReference>
<evidence type="ECO:0000256" key="6">
    <source>
        <dbReference type="ARBA" id="ARBA00022824"/>
    </source>
</evidence>
<organism evidence="12">
    <name type="scientific">Clastoptera arizonana</name>
    <name type="common">Arizona spittle bug</name>
    <dbReference type="NCBI Taxonomy" id="38151"/>
    <lineage>
        <taxon>Eukaryota</taxon>
        <taxon>Metazoa</taxon>
        <taxon>Ecdysozoa</taxon>
        <taxon>Arthropoda</taxon>
        <taxon>Hexapoda</taxon>
        <taxon>Insecta</taxon>
        <taxon>Pterygota</taxon>
        <taxon>Neoptera</taxon>
        <taxon>Paraneoptera</taxon>
        <taxon>Hemiptera</taxon>
        <taxon>Auchenorrhyncha</taxon>
        <taxon>Cercopoidea</taxon>
        <taxon>Clastopteridae</taxon>
        <taxon>Clastoptera</taxon>
    </lineage>
</organism>